<sequence>MIPFHQLWLTTIAGGILMFIKKKPGSRSRIFGLTPKIPMENPFADIEHDEQQNRLATRPQTPFDSSYAPSGNYLDEPDAISDMLMNIESMDEAKIKDKISGFSLEGKSTVHDLNKRFSEINKNKARPSMGSTAGLAKKIVSSLFDSGQEVKAQPKEAGVITWIPYNAPMLIGSQKVSCGGYYYTPRIEIVRDNFSNPFLVLDSNTRDNGFEIGVFSPSFSISYRANGKHRSMYFQWLCQGKPLDDDYFKPYLFCLMLIHSECLNHKVCNDAAKMDIAEIESLLEDVRSLDEKIDSIDCRYSEFKTQINTTKRNIANIMRCLVLERPCEVPPSWVNRNHLGNLYLDHEVNFNIKNEIPVSLGFLFWCLLTSGTIKKNNGMAQTVIRNPILLCCATSLFLSRATPVFGEKTLLPKCILGDKTIQVNKTSYLGIDALSSIQNNIKSIDFSSENADEKTISIVKMAADTLSDIYKSINGHENYMTSSFYCASLFSPKYLSKEIIEQNDIRKILGLDGDEPTILSLGAVCQAIYPTMSFTNIDSGSVINKHYNEKPIDFTVAISSIVRACRNSNISVSIILKSDILFATKDTKIVFCPGKQISSEMNSAGMLTFIKALYIFTCMRRRKNKTSDSKVLNYLEKMMENGSNPVPHEWRKPLYSYLLFLITNRINKQFSVQDIEFINKQGLAKAIRTALVVGAKMFSIKDDAAKEALQIYKGIGFDEMQFTSDIKCPYFSIDSIIKSGCDFELIKEVPTKLAPKAPEIAEPETQELMLDMSLVSAYEEETAKSKVILSAIFDDTEDAHKPASQTATPSIETTTEKGSQCATIAIQGLTKALTAIYLTLITQERWSRSAVLAICKEQGEMADAAIEAINDWAIDHTGSPLIEDDEDFILDMEILDELPKQ</sequence>
<feature type="domain" description="TerB-C" evidence="2">
    <location>
        <begin position="759"/>
        <end position="898"/>
    </location>
</feature>
<gene>
    <name evidence="3" type="ORF">DAA48_21155</name>
</gene>
<evidence type="ECO:0000313" key="3">
    <source>
        <dbReference type="EMBL" id="PTH78950.1"/>
    </source>
</evidence>
<feature type="region of interest" description="Disordered" evidence="1">
    <location>
        <begin position="50"/>
        <end position="70"/>
    </location>
</feature>
<dbReference type="EMBL" id="PZKL01000045">
    <property type="protein sequence ID" value="PTH78950.1"/>
    <property type="molecule type" value="Genomic_DNA"/>
</dbReference>
<feature type="compositionally biased region" description="Polar residues" evidence="1">
    <location>
        <begin position="53"/>
        <end position="69"/>
    </location>
</feature>
<protein>
    <recommendedName>
        <fullName evidence="2">TerB-C domain-containing protein</fullName>
    </recommendedName>
</protein>
<reference evidence="3 4" key="1">
    <citation type="submission" date="2018-03" db="EMBL/GenBank/DDBJ databases">
        <title>Aeromonas veronii whole genome sequencing and analysis.</title>
        <authorList>
            <person name="Xie H."/>
            <person name="Liu T."/>
            <person name="Wang K."/>
        </authorList>
    </citation>
    <scope>NUCLEOTIDE SEQUENCE [LARGE SCALE GENOMIC DNA]</scope>
    <source>
        <strain evidence="3 4">XH.VA.1</strain>
    </source>
</reference>
<proteinExistence type="predicted"/>
<dbReference type="Proteomes" id="UP000241986">
    <property type="component" value="Unassembled WGS sequence"/>
</dbReference>
<evidence type="ECO:0000256" key="1">
    <source>
        <dbReference type="SAM" id="MobiDB-lite"/>
    </source>
</evidence>
<organism evidence="3 4">
    <name type="scientific">Aeromonas veronii</name>
    <dbReference type="NCBI Taxonomy" id="654"/>
    <lineage>
        <taxon>Bacteria</taxon>
        <taxon>Pseudomonadati</taxon>
        <taxon>Pseudomonadota</taxon>
        <taxon>Gammaproteobacteria</taxon>
        <taxon>Aeromonadales</taxon>
        <taxon>Aeromonadaceae</taxon>
        <taxon>Aeromonas</taxon>
    </lineage>
</organism>
<comment type="caution">
    <text evidence="3">The sequence shown here is derived from an EMBL/GenBank/DDBJ whole genome shotgun (WGS) entry which is preliminary data.</text>
</comment>
<accession>A0A2T4MWH9</accession>
<dbReference type="InterPro" id="IPR028932">
    <property type="entry name" value="TerB-C"/>
</dbReference>
<dbReference type="Pfam" id="PF15615">
    <property type="entry name" value="TerB_C"/>
    <property type="match status" value="1"/>
</dbReference>
<evidence type="ECO:0000259" key="2">
    <source>
        <dbReference type="Pfam" id="PF15615"/>
    </source>
</evidence>
<dbReference type="AlphaFoldDB" id="A0A2T4MWH9"/>
<name>A0A2T4MWH9_AERVE</name>
<evidence type="ECO:0000313" key="4">
    <source>
        <dbReference type="Proteomes" id="UP000241986"/>
    </source>
</evidence>